<dbReference type="InterPro" id="IPR008949">
    <property type="entry name" value="Isoprenoid_synthase_dom_sf"/>
</dbReference>
<dbReference type="GO" id="GO:0004659">
    <property type="term" value="F:prenyltransferase activity"/>
    <property type="evidence" value="ECO:0007669"/>
    <property type="project" value="InterPro"/>
</dbReference>
<name>A0A1U7HKL6_9CYAN</name>
<dbReference type="InterPro" id="IPR033749">
    <property type="entry name" value="Polyprenyl_synt_CS"/>
</dbReference>
<comment type="similarity">
    <text evidence="2 6">Belongs to the FPP/GGPP synthase family.</text>
</comment>
<dbReference type="GO" id="GO:0008299">
    <property type="term" value="P:isoprenoid biosynthetic process"/>
    <property type="evidence" value="ECO:0007669"/>
    <property type="project" value="InterPro"/>
</dbReference>
<dbReference type="AlphaFoldDB" id="A0A1U7HKL6"/>
<dbReference type="STRING" id="1921803.NIES593_08255"/>
<dbReference type="RefSeq" id="WP_073599125.1">
    <property type="nucleotide sequence ID" value="NZ_MRCB01000007.1"/>
</dbReference>
<dbReference type="PROSITE" id="PS00444">
    <property type="entry name" value="POLYPRENYL_SYNTHASE_2"/>
    <property type="match status" value="1"/>
</dbReference>
<dbReference type="NCBIfam" id="TIGR02749">
    <property type="entry name" value="prenyl_cyano"/>
    <property type="match status" value="1"/>
</dbReference>
<dbReference type="SFLD" id="SFLDS00005">
    <property type="entry name" value="Isoprenoid_Synthase_Type_I"/>
    <property type="match status" value="1"/>
</dbReference>
<dbReference type="Proteomes" id="UP000186868">
    <property type="component" value="Unassembled WGS sequence"/>
</dbReference>
<dbReference type="SUPFAM" id="SSF48576">
    <property type="entry name" value="Terpenoid synthases"/>
    <property type="match status" value="1"/>
</dbReference>
<proteinExistence type="inferred from homology"/>
<dbReference type="EMBL" id="MRCB01000007">
    <property type="protein sequence ID" value="OKH24140.1"/>
    <property type="molecule type" value="Genomic_DNA"/>
</dbReference>
<dbReference type="InterPro" id="IPR000092">
    <property type="entry name" value="Polyprenyl_synt"/>
</dbReference>
<dbReference type="CDD" id="cd00685">
    <property type="entry name" value="Trans_IPPS_HT"/>
    <property type="match status" value="1"/>
</dbReference>
<comment type="caution">
    <text evidence="7">The sequence shown here is derived from an EMBL/GenBank/DDBJ whole genome shotgun (WGS) entry which is preliminary data.</text>
</comment>
<gene>
    <name evidence="7" type="ORF">NIES593_08255</name>
</gene>
<protein>
    <submittedName>
        <fullName evidence="7">Solanesyl diphosphate synthase</fullName>
    </submittedName>
</protein>
<keyword evidence="3 6" id="KW-0808">Transferase</keyword>
<dbReference type="Gene3D" id="1.10.600.10">
    <property type="entry name" value="Farnesyl Diphosphate Synthase"/>
    <property type="match status" value="1"/>
</dbReference>
<evidence type="ECO:0000313" key="8">
    <source>
        <dbReference type="Proteomes" id="UP000186868"/>
    </source>
</evidence>
<evidence type="ECO:0000256" key="5">
    <source>
        <dbReference type="ARBA" id="ARBA00022842"/>
    </source>
</evidence>
<accession>A0A1U7HKL6</accession>
<evidence type="ECO:0000256" key="4">
    <source>
        <dbReference type="ARBA" id="ARBA00022723"/>
    </source>
</evidence>
<organism evidence="7 8">
    <name type="scientific">Hydrococcus rivularis NIES-593</name>
    <dbReference type="NCBI Taxonomy" id="1921803"/>
    <lineage>
        <taxon>Bacteria</taxon>
        <taxon>Bacillati</taxon>
        <taxon>Cyanobacteriota</taxon>
        <taxon>Cyanophyceae</taxon>
        <taxon>Pleurocapsales</taxon>
        <taxon>Hydrococcaceae</taxon>
        <taxon>Hydrococcus</taxon>
    </lineage>
</organism>
<keyword evidence="8" id="KW-1185">Reference proteome</keyword>
<dbReference type="Pfam" id="PF00348">
    <property type="entry name" value="polyprenyl_synt"/>
    <property type="match status" value="1"/>
</dbReference>
<evidence type="ECO:0000256" key="1">
    <source>
        <dbReference type="ARBA" id="ARBA00001946"/>
    </source>
</evidence>
<keyword evidence="4" id="KW-0479">Metal-binding</keyword>
<evidence type="ECO:0000313" key="7">
    <source>
        <dbReference type="EMBL" id="OKH24140.1"/>
    </source>
</evidence>
<dbReference type="GO" id="GO:0046872">
    <property type="term" value="F:metal ion binding"/>
    <property type="evidence" value="ECO:0007669"/>
    <property type="project" value="UniProtKB-KW"/>
</dbReference>
<dbReference type="PANTHER" id="PTHR12001:SF69">
    <property type="entry name" value="ALL TRANS-POLYPRENYL-DIPHOSPHATE SYNTHASE PDSS1"/>
    <property type="match status" value="1"/>
</dbReference>
<sequence length="323" mass="35780">MISTTSLFAPVDNDLRLLTENLKKLVGARHELLEAAAEHLFEAGGKRIRPAIVLLVARATMLDRDITLRHRRLAEITEMIHTASLVHDDVIDEAELRRNVPTVNSLFGDRVAVLAGDFLFAQSSWYLANLDNLAVVKLLSEVIRDYAEGEIQQAMNRFNPSLSIEAYLEKTYYKTASLMANSAKAAGLLSEVPEAVAERLYSYGRYIGLAFQIVDDILDFTTETEILGKPAGSDLISGNLTAPALYAMEAKPYLEVLIKREFSQEGDIEQALALIKESNGIERSRELAADYAKLAVQQLDCLKPSEASQALADLADYVLSRLY</sequence>
<evidence type="ECO:0000256" key="6">
    <source>
        <dbReference type="RuleBase" id="RU004466"/>
    </source>
</evidence>
<keyword evidence="5" id="KW-0460">Magnesium</keyword>
<comment type="cofactor">
    <cofactor evidence="1">
        <name>Mg(2+)</name>
        <dbReference type="ChEBI" id="CHEBI:18420"/>
    </cofactor>
</comment>
<dbReference type="PANTHER" id="PTHR12001">
    <property type="entry name" value="GERANYLGERANYL PYROPHOSPHATE SYNTHASE"/>
    <property type="match status" value="1"/>
</dbReference>
<reference evidence="7 8" key="1">
    <citation type="submission" date="2016-11" db="EMBL/GenBank/DDBJ databases">
        <title>Draft Genome Sequences of Nine Cyanobacterial Strains from Diverse Habitats.</title>
        <authorList>
            <person name="Zhu T."/>
            <person name="Hou S."/>
            <person name="Lu X."/>
            <person name="Hess W.R."/>
        </authorList>
    </citation>
    <scope>NUCLEOTIDE SEQUENCE [LARGE SCALE GENOMIC DNA]</scope>
    <source>
        <strain evidence="7 8">NIES-593</strain>
    </source>
</reference>
<evidence type="ECO:0000256" key="2">
    <source>
        <dbReference type="ARBA" id="ARBA00006706"/>
    </source>
</evidence>
<evidence type="ECO:0000256" key="3">
    <source>
        <dbReference type="ARBA" id="ARBA00022679"/>
    </source>
</evidence>
<dbReference type="OrthoDB" id="9805316at2"/>